<feature type="transmembrane region" description="Helical" evidence="9">
    <location>
        <begin position="152"/>
        <end position="176"/>
    </location>
</feature>
<evidence type="ECO:0000259" key="10">
    <source>
        <dbReference type="PROSITE" id="PS50801"/>
    </source>
</evidence>
<sequence>MAAKDTRDKAAKLARKILKLPEDPVPVISTFDWIRDSLNVNLLTFAVSYLRRLFPILGWITRYNLTWLTGDLIAGITVALVLVPQSMSYAILATLPAQYGLYSSFVGVTVYCFFATSKDVSIGPVAVMSLTVAQIIKHVQHAHPNEWGGPQIATTVAFVSGFAVLAIGLFRFGWIIEFIPAPAVSGFMTGSAITIAVGQVPGLMGITGFDTRAACYKVIINTLKGLPGTKLDAAFGLTGLFFLYAIRFVCDLSSKKFPRYSRVFFFISVLRNAFVVIVLTIAAWLYCRHRGVKGKYPIKILGTVPRGFQHIGAPTIDPRLINALASELPVATIILVLEHIAISKSFGRINGYKIDPNQELIAIGVTNTVGTCFAAYPATGSFSRSALKSKSGVRTPIAGIFTAIGVIVALYGLTSTFYWIPTAGISAVIIHAVADLVASPRQVYTYWRVSPLEFVIWWAGVLVIIFSTVEIGIYTVIVASLANLLLRVARPRGAFLGKVKVHSQNDSLSESREVYVPLNPSANVVNPDLQVIPPAPGVILYRFEESYLYPNSSILNSILVDYAKATTRRGRDLSGLSPGDRPWNDPGPRKGAVVEDDSHKPLLRAVVLDFSGVANIDTTAVQGLIDTRDELERWADGPVEFHFATVLSPWIRRALIAGNFGIGNAGFASNVREVAAIVPYRDGHRDETIGGREQSDLESGSADKRPSRSRKTAVYGEDGAALVPLDTPFFHFDLVGAVRAAESGLMRRLSRRSSASVEDEFVREPSKN</sequence>
<evidence type="ECO:0000256" key="3">
    <source>
        <dbReference type="ARBA" id="ARBA00022448"/>
    </source>
</evidence>
<dbReference type="AlphaFoldDB" id="A0A9P6HTK5"/>
<dbReference type="OrthoDB" id="288203at2759"/>
<keyword evidence="4 9" id="KW-0812">Transmembrane</keyword>
<dbReference type="InterPro" id="IPR036513">
    <property type="entry name" value="STAS_dom_sf"/>
</dbReference>
<dbReference type="Pfam" id="PF00916">
    <property type="entry name" value="Sulfate_transp"/>
    <property type="match status" value="1"/>
</dbReference>
<keyword evidence="12" id="KW-1185">Reference proteome</keyword>
<feature type="transmembrane region" description="Helical" evidence="9">
    <location>
        <begin position="99"/>
        <end position="116"/>
    </location>
</feature>
<comment type="subcellular location">
    <subcellularLocation>
        <location evidence="1">Membrane</location>
        <topology evidence="1">Multi-pass membrane protein</topology>
    </subcellularLocation>
</comment>
<dbReference type="GO" id="GO:0015116">
    <property type="term" value="F:sulfate transmembrane transporter activity"/>
    <property type="evidence" value="ECO:0007669"/>
    <property type="project" value="UniProtKB-ARBA"/>
</dbReference>
<feature type="transmembrane region" description="Helical" evidence="9">
    <location>
        <begin position="417"/>
        <end position="438"/>
    </location>
</feature>
<comment type="caution">
    <text evidence="11">The sequence shown here is derived from an EMBL/GenBank/DDBJ whole genome shotgun (WGS) entry which is preliminary data.</text>
</comment>
<evidence type="ECO:0000256" key="5">
    <source>
        <dbReference type="ARBA" id="ARBA00022989"/>
    </source>
</evidence>
<dbReference type="InterPro" id="IPR001902">
    <property type="entry name" value="SLC26A/SulP_fam"/>
</dbReference>
<feature type="transmembrane region" description="Helical" evidence="9">
    <location>
        <begin position="233"/>
        <end position="250"/>
    </location>
</feature>
<evidence type="ECO:0000256" key="9">
    <source>
        <dbReference type="SAM" id="Phobius"/>
    </source>
</evidence>
<dbReference type="NCBIfam" id="TIGR00815">
    <property type="entry name" value="sulP"/>
    <property type="match status" value="1"/>
</dbReference>
<dbReference type="FunFam" id="3.30.750.24:FF:000046">
    <property type="entry name" value="Solute carrier family 26 (Sodium-independent sulfate anion transporter), member 11"/>
    <property type="match status" value="1"/>
</dbReference>
<feature type="domain" description="STAS" evidence="10">
    <location>
        <begin position="536"/>
        <end position="678"/>
    </location>
</feature>
<dbReference type="InterPro" id="IPR011547">
    <property type="entry name" value="SLC26A/SulP_dom"/>
</dbReference>
<keyword evidence="3" id="KW-0813">Transport</keyword>
<organism evidence="11 12">
    <name type="scientific">Thelephora terrestris</name>
    <dbReference type="NCBI Taxonomy" id="56493"/>
    <lineage>
        <taxon>Eukaryota</taxon>
        <taxon>Fungi</taxon>
        <taxon>Dikarya</taxon>
        <taxon>Basidiomycota</taxon>
        <taxon>Agaricomycotina</taxon>
        <taxon>Agaricomycetes</taxon>
        <taxon>Thelephorales</taxon>
        <taxon>Thelephoraceae</taxon>
        <taxon>Thelephora</taxon>
    </lineage>
</organism>
<evidence type="ECO:0000256" key="8">
    <source>
        <dbReference type="SAM" id="MobiDB-lite"/>
    </source>
</evidence>
<dbReference type="GO" id="GO:1902434">
    <property type="term" value="P:sulfate import across plasma membrane"/>
    <property type="evidence" value="ECO:0007669"/>
    <property type="project" value="UniProtKB-ARBA"/>
</dbReference>
<evidence type="ECO:0000313" key="11">
    <source>
        <dbReference type="EMBL" id="KAF9792356.1"/>
    </source>
</evidence>
<proteinExistence type="inferred from homology"/>
<dbReference type="Proteomes" id="UP000736335">
    <property type="component" value="Unassembled WGS sequence"/>
</dbReference>
<feature type="transmembrane region" description="Helical" evidence="9">
    <location>
        <begin position="122"/>
        <end position="140"/>
    </location>
</feature>
<evidence type="ECO:0000256" key="4">
    <source>
        <dbReference type="ARBA" id="ARBA00022692"/>
    </source>
</evidence>
<dbReference type="Gene3D" id="3.30.750.24">
    <property type="entry name" value="STAS domain"/>
    <property type="match status" value="1"/>
</dbReference>
<comment type="similarity">
    <text evidence="2">Belongs to the SLC26A/SulP transporter (TC 2.A.53) family.</text>
</comment>
<evidence type="ECO:0000313" key="12">
    <source>
        <dbReference type="Proteomes" id="UP000736335"/>
    </source>
</evidence>
<feature type="region of interest" description="Disordered" evidence="8">
    <location>
        <begin position="684"/>
        <end position="713"/>
    </location>
</feature>
<evidence type="ECO:0000256" key="6">
    <source>
        <dbReference type="ARBA" id="ARBA00023136"/>
    </source>
</evidence>
<dbReference type="PROSITE" id="PS50801">
    <property type="entry name" value="STAS"/>
    <property type="match status" value="1"/>
</dbReference>
<evidence type="ECO:0000256" key="1">
    <source>
        <dbReference type="ARBA" id="ARBA00004141"/>
    </source>
</evidence>
<dbReference type="CDD" id="cd07042">
    <property type="entry name" value="STAS_SulP_like_sulfate_transporter"/>
    <property type="match status" value="1"/>
</dbReference>
<comment type="function">
    <text evidence="7">High affinity uptake of sulfate into the cell.</text>
</comment>
<reference evidence="11" key="2">
    <citation type="submission" date="2020-11" db="EMBL/GenBank/DDBJ databases">
        <authorList>
            <consortium name="DOE Joint Genome Institute"/>
            <person name="Kuo A."/>
            <person name="Miyauchi S."/>
            <person name="Kiss E."/>
            <person name="Drula E."/>
            <person name="Kohler A."/>
            <person name="Sanchez-Garcia M."/>
            <person name="Andreopoulos B."/>
            <person name="Barry K.W."/>
            <person name="Bonito G."/>
            <person name="Buee M."/>
            <person name="Carver A."/>
            <person name="Chen C."/>
            <person name="Cichocki N."/>
            <person name="Clum A."/>
            <person name="Culley D."/>
            <person name="Crous P.W."/>
            <person name="Fauchery L."/>
            <person name="Girlanda M."/>
            <person name="Hayes R."/>
            <person name="Keri Z."/>
            <person name="Labutti K."/>
            <person name="Lipzen A."/>
            <person name="Lombard V."/>
            <person name="Magnuson J."/>
            <person name="Maillard F."/>
            <person name="Morin E."/>
            <person name="Murat C."/>
            <person name="Nolan M."/>
            <person name="Ohm R."/>
            <person name="Pangilinan J."/>
            <person name="Pereira M."/>
            <person name="Perotto S."/>
            <person name="Peter M."/>
            <person name="Riley R."/>
            <person name="Sitrit Y."/>
            <person name="Stielow B."/>
            <person name="Szollosi G."/>
            <person name="Zifcakova L."/>
            <person name="Stursova M."/>
            <person name="Spatafora J.W."/>
            <person name="Tedersoo L."/>
            <person name="Vaario L.-M."/>
            <person name="Yamada A."/>
            <person name="Yan M."/>
            <person name="Wang P."/>
            <person name="Xu J."/>
            <person name="Bruns T."/>
            <person name="Baldrian P."/>
            <person name="Vilgalys R."/>
            <person name="Henrissat B."/>
            <person name="Grigoriev I.V."/>
            <person name="Hibbett D."/>
            <person name="Nagy L.G."/>
            <person name="Martin F.M."/>
        </authorList>
    </citation>
    <scope>NUCLEOTIDE SEQUENCE</scope>
    <source>
        <strain evidence="11">UH-Tt-Lm1</strain>
    </source>
</reference>
<feature type="transmembrane region" description="Helical" evidence="9">
    <location>
        <begin position="360"/>
        <end position="379"/>
    </location>
</feature>
<keyword evidence="6 9" id="KW-0472">Membrane</keyword>
<evidence type="ECO:0000256" key="2">
    <source>
        <dbReference type="ARBA" id="ARBA00008692"/>
    </source>
</evidence>
<reference evidence="11" key="1">
    <citation type="journal article" date="2020" name="Nat. Commun.">
        <title>Large-scale genome sequencing of mycorrhizal fungi provides insights into the early evolution of symbiotic traits.</title>
        <authorList>
            <person name="Miyauchi S."/>
            <person name="Kiss E."/>
            <person name="Kuo A."/>
            <person name="Drula E."/>
            <person name="Kohler A."/>
            <person name="Sanchez-Garcia M."/>
            <person name="Morin E."/>
            <person name="Andreopoulos B."/>
            <person name="Barry K.W."/>
            <person name="Bonito G."/>
            <person name="Buee M."/>
            <person name="Carver A."/>
            <person name="Chen C."/>
            <person name="Cichocki N."/>
            <person name="Clum A."/>
            <person name="Culley D."/>
            <person name="Crous P.W."/>
            <person name="Fauchery L."/>
            <person name="Girlanda M."/>
            <person name="Hayes R.D."/>
            <person name="Keri Z."/>
            <person name="LaButti K."/>
            <person name="Lipzen A."/>
            <person name="Lombard V."/>
            <person name="Magnuson J."/>
            <person name="Maillard F."/>
            <person name="Murat C."/>
            <person name="Nolan M."/>
            <person name="Ohm R.A."/>
            <person name="Pangilinan J."/>
            <person name="Pereira M.F."/>
            <person name="Perotto S."/>
            <person name="Peter M."/>
            <person name="Pfister S."/>
            <person name="Riley R."/>
            <person name="Sitrit Y."/>
            <person name="Stielow J.B."/>
            <person name="Szollosi G."/>
            <person name="Zifcakova L."/>
            <person name="Stursova M."/>
            <person name="Spatafora J.W."/>
            <person name="Tedersoo L."/>
            <person name="Vaario L.M."/>
            <person name="Yamada A."/>
            <person name="Yan M."/>
            <person name="Wang P."/>
            <person name="Xu J."/>
            <person name="Bruns T."/>
            <person name="Baldrian P."/>
            <person name="Vilgalys R."/>
            <person name="Dunand C."/>
            <person name="Henrissat B."/>
            <person name="Grigoriev I.V."/>
            <person name="Hibbett D."/>
            <person name="Nagy L.G."/>
            <person name="Martin F.M."/>
        </authorList>
    </citation>
    <scope>NUCLEOTIDE SEQUENCE</scope>
    <source>
        <strain evidence="11">UH-Tt-Lm1</strain>
    </source>
</reference>
<dbReference type="PANTHER" id="PTHR11814">
    <property type="entry name" value="SULFATE TRANSPORTER"/>
    <property type="match status" value="1"/>
</dbReference>
<protein>
    <submittedName>
        <fullName evidence="11">Sulfate permease</fullName>
    </submittedName>
</protein>
<feature type="region of interest" description="Disordered" evidence="8">
    <location>
        <begin position="570"/>
        <end position="595"/>
    </location>
</feature>
<accession>A0A9P6HTK5</accession>
<name>A0A9P6HTK5_9AGAM</name>
<evidence type="ECO:0000256" key="7">
    <source>
        <dbReference type="ARBA" id="ARBA00054315"/>
    </source>
</evidence>
<gene>
    <name evidence="11" type="ORF">BJ322DRAFT_1028697</name>
</gene>
<feature type="transmembrane region" description="Helical" evidence="9">
    <location>
        <begin position="262"/>
        <end position="286"/>
    </location>
</feature>
<keyword evidence="5 9" id="KW-1133">Transmembrane helix</keyword>
<dbReference type="InterPro" id="IPR002645">
    <property type="entry name" value="STAS_dom"/>
</dbReference>
<feature type="transmembrane region" description="Helical" evidence="9">
    <location>
        <begin position="391"/>
        <end position="411"/>
    </location>
</feature>
<dbReference type="EMBL" id="WIUZ02000001">
    <property type="protein sequence ID" value="KAF9792356.1"/>
    <property type="molecule type" value="Genomic_DNA"/>
</dbReference>
<dbReference type="GO" id="GO:0016020">
    <property type="term" value="C:membrane"/>
    <property type="evidence" value="ECO:0007669"/>
    <property type="project" value="UniProtKB-SubCell"/>
</dbReference>
<feature type="compositionally biased region" description="Basic and acidic residues" evidence="8">
    <location>
        <begin position="684"/>
        <end position="706"/>
    </location>
</feature>